<comment type="caution">
    <text evidence="2">The sequence shown here is derived from an EMBL/GenBank/DDBJ whole genome shotgun (WGS) entry which is preliminary data.</text>
</comment>
<dbReference type="Proteomes" id="UP000094622">
    <property type="component" value="Unassembled WGS sequence"/>
</dbReference>
<dbReference type="Gene3D" id="3.40.640.10">
    <property type="entry name" value="Type I PLP-dependent aspartate aminotransferase-like (Major domain)"/>
    <property type="match status" value="1"/>
</dbReference>
<dbReference type="InterPro" id="IPR051446">
    <property type="entry name" value="HTH_trans_reg/aminotransferase"/>
</dbReference>
<name>A0A1E3H1P2_9HYPH</name>
<sequence length="219" mass="23519">MSMRRRLALIDWARRHGAWIFEDDYDSEMRFAGPPLTAMQGIDDAGRVVYLGTFSKVLFPGLRVGYMVVPEALLDDVIALRRRMDRQPSTLGAGALADLLDGGHFAAHLRRIRRRAQAARDGLIEGLSGGGDKGFSVEVPEQGLHLVARLPTALAAITDGGEAADVALCARAVAAGVDARPLSSLYLSASPQAGLVLGFSGFEPDRLREAGRRLQDLLG</sequence>
<accession>A0A1E3H1P2</accession>
<dbReference type="PANTHER" id="PTHR46577">
    <property type="entry name" value="HTH-TYPE TRANSCRIPTIONAL REGULATORY PROTEIN GABR"/>
    <property type="match status" value="1"/>
</dbReference>
<gene>
    <name evidence="2" type="primary">gabR</name>
    <name evidence="2" type="ORF">A6302_02964</name>
</gene>
<evidence type="ECO:0000259" key="1">
    <source>
        <dbReference type="Pfam" id="PF00155"/>
    </source>
</evidence>
<dbReference type="InterPro" id="IPR015421">
    <property type="entry name" value="PyrdxlP-dep_Trfase_major"/>
</dbReference>
<dbReference type="GO" id="GO:0030170">
    <property type="term" value="F:pyridoxal phosphate binding"/>
    <property type="evidence" value="ECO:0007669"/>
    <property type="project" value="InterPro"/>
</dbReference>
<evidence type="ECO:0000313" key="2">
    <source>
        <dbReference type="EMBL" id="ODN69716.1"/>
    </source>
</evidence>
<dbReference type="PATRIC" id="fig|1439726.3.peg.3116"/>
<evidence type="ECO:0000313" key="3">
    <source>
        <dbReference type="Proteomes" id="UP000094622"/>
    </source>
</evidence>
<dbReference type="AlphaFoldDB" id="A0A1E3H1P2"/>
<dbReference type="Pfam" id="PF00155">
    <property type="entry name" value="Aminotran_1_2"/>
    <property type="match status" value="1"/>
</dbReference>
<organism evidence="2 3">
    <name type="scientific">Methylobrevis pamukkalensis</name>
    <dbReference type="NCBI Taxonomy" id="1439726"/>
    <lineage>
        <taxon>Bacteria</taxon>
        <taxon>Pseudomonadati</taxon>
        <taxon>Pseudomonadota</taxon>
        <taxon>Alphaproteobacteria</taxon>
        <taxon>Hyphomicrobiales</taxon>
        <taxon>Pleomorphomonadaceae</taxon>
        <taxon>Methylobrevis</taxon>
    </lineage>
</organism>
<keyword evidence="3" id="KW-1185">Reference proteome</keyword>
<dbReference type="InterPro" id="IPR004839">
    <property type="entry name" value="Aminotransferase_I/II_large"/>
</dbReference>
<protein>
    <submittedName>
        <fullName evidence="2">HTH-type transcriptional regulatory protein GabR</fullName>
    </submittedName>
</protein>
<dbReference type="CDD" id="cd00609">
    <property type="entry name" value="AAT_like"/>
    <property type="match status" value="1"/>
</dbReference>
<reference evidence="2 3" key="1">
    <citation type="submission" date="2016-07" db="EMBL/GenBank/DDBJ databases">
        <title>Draft Genome Sequence of Methylobrevis pamukkalensis PK2.</title>
        <authorList>
            <person name="Vasilenko O.V."/>
            <person name="Doronina N.V."/>
            <person name="Shmareva M.N."/>
            <person name="Tarlachkov S.V."/>
            <person name="Mustakhimov I."/>
            <person name="Trotsenko Y.A."/>
        </authorList>
    </citation>
    <scope>NUCLEOTIDE SEQUENCE [LARGE SCALE GENOMIC DNA]</scope>
    <source>
        <strain evidence="2 3">PK2</strain>
    </source>
</reference>
<dbReference type="EMBL" id="MCRJ01000077">
    <property type="protein sequence ID" value="ODN69716.1"/>
    <property type="molecule type" value="Genomic_DNA"/>
</dbReference>
<dbReference type="SUPFAM" id="SSF53383">
    <property type="entry name" value="PLP-dependent transferases"/>
    <property type="match status" value="1"/>
</dbReference>
<feature type="domain" description="Aminotransferase class I/classII large" evidence="1">
    <location>
        <begin position="8"/>
        <end position="165"/>
    </location>
</feature>
<dbReference type="InterPro" id="IPR015424">
    <property type="entry name" value="PyrdxlP-dep_Trfase"/>
</dbReference>
<dbReference type="PANTHER" id="PTHR46577:SF1">
    <property type="entry name" value="HTH-TYPE TRANSCRIPTIONAL REGULATORY PROTEIN GABR"/>
    <property type="match status" value="1"/>
</dbReference>
<proteinExistence type="predicted"/>